<protein>
    <submittedName>
        <fullName evidence="2">Uncharacterized protein</fullName>
    </submittedName>
</protein>
<feature type="compositionally biased region" description="Basic and acidic residues" evidence="1">
    <location>
        <begin position="9"/>
        <end position="20"/>
    </location>
</feature>
<proteinExistence type="predicted"/>
<dbReference type="AlphaFoldDB" id="A0AAN7K813"/>
<name>A0AAN7K813_TRANT</name>
<feature type="region of interest" description="Disordered" evidence="1">
    <location>
        <begin position="1"/>
        <end position="41"/>
    </location>
</feature>
<sequence>MKSFQCQDTQEKPNRHDQIRRSLAQPRRPLEAASSGDPRGSLLWIGRRNGSLLKYDDFHGRCEDENEITDGWNWRESLRLRLRVKIDYGLLSRRRDSFGATASVMLS</sequence>
<evidence type="ECO:0000313" key="3">
    <source>
        <dbReference type="Proteomes" id="UP001346149"/>
    </source>
</evidence>
<dbReference type="Proteomes" id="UP001346149">
    <property type="component" value="Unassembled WGS sequence"/>
</dbReference>
<keyword evidence="3" id="KW-1185">Reference proteome</keyword>
<evidence type="ECO:0000256" key="1">
    <source>
        <dbReference type="SAM" id="MobiDB-lite"/>
    </source>
</evidence>
<accession>A0AAN7K813</accession>
<comment type="caution">
    <text evidence="2">The sequence shown here is derived from an EMBL/GenBank/DDBJ whole genome shotgun (WGS) entry which is preliminary data.</text>
</comment>
<reference evidence="2 3" key="1">
    <citation type="journal article" date="2023" name="Hortic Res">
        <title>Pangenome of water caltrop reveals structural variations and asymmetric subgenome divergence after allopolyploidization.</title>
        <authorList>
            <person name="Zhang X."/>
            <person name="Chen Y."/>
            <person name="Wang L."/>
            <person name="Yuan Y."/>
            <person name="Fang M."/>
            <person name="Shi L."/>
            <person name="Lu R."/>
            <person name="Comes H.P."/>
            <person name="Ma Y."/>
            <person name="Chen Y."/>
            <person name="Huang G."/>
            <person name="Zhou Y."/>
            <person name="Zheng Z."/>
            <person name="Qiu Y."/>
        </authorList>
    </citation>
    <scope>NUCLEOTIDE SEQUENCE [LARGE SCALE GENOMIC DNA]</scope>
    <source>
        <strain evidence="2">F231</strain>
    </source>
</reference>
<dbReference type="EMBL" id="JAXQNO010000024">
    <property type="protein sequence ID" value="KAK4762405.1"/>
    <property type="molecule type" value="Genomic_DNA"/>
</dbReference>
<organism evidence="2 3">
    <name type="scientific">Trapa natans</name>
    <name type="common">Water chestnut</name>
    <dbReference type="NCBI Taxonomy" id="22666"/>
    <lineage>
        <taxon>Eukaryota</taxon>
        <taxon>Viridiplantae</taxon>
        <taxon>Streptophyta</taxon>
        <taxon>Embryophyta</taxon>
        <taxon>Tracheophyta</taxon>
        <taxon>Spermatophyta</taxon>
        <taxon>Magnoliopsida</taxon>
        <taxon>eudicotyledons</taxon>
        <taxon>Gunneridae</taxon>
        <taxon>Pentapetalae</taxon>
        <taxon>rosids</taxon>
        <taxon>malvids</taxon>
        <taxon>Myrtales</taxon>
        <taxon>Lythraceae</taxon>
        <taxon>Trapa</taxon>
    </lineage>
</organism>
<evidence type="ECO:0000313" key="2">
    <source>
        <dbReference type="EMBL" id="KAK4762405.1"/>
    </source>
</evidence>
<gene>
    <name evidence="2" type="ORF">SAY86_008173</name>
</gene>